<evidence type="ECO:0000313" key="2">
    <source>
        <dbReference type="Proteomes" id="UP000651668"/>
    </source>
</evidence>
<proteinExistence type="predicted"/>
<name>A0A916UJL2_9SPHI</name>
<reference evidence="1" key="1">
    <citation type="journal article" date="2014" name="Int. J. Syst. Evol. Microbiol.">
        <title>Complete genome sequence of Corynebacterium casei LMG S-19264T (=DSM 44701T), isolated from a smear-ripened cheese.</title>
        <authorList>
            <consortium name="US DOE Joint Genome Institute (JGI-PGF)"/>
            <person name="Walter F."/>
            <person name="Albersmeier A."/>
            <person name="Kalinowski J."/>
            <person name="Ruckert C."/>
        </authorList>
    </citation>
    <scope>NUCLEOTIDE SEQUENCE</scope>
    <source>
        <strain evidence="1">CGMCC 1.15343</strain>
    </source>
</reference>
<sequence length="75" mass="8597">MKQFRIEVPENDTLQIFSITELGDNNYEIHKAGDRIGMIHIDGDSHDHCKAVDCEIDLPLLNSIREGILLHRDLN</sequence>
<comment type="caution">
    <text evidence="1">The sequence shown here is derived from an EMBL/GenBank/DDBJ whole genome shotgun (WGS) entry which is preliminary data.</text>
</comment>
<gene>
    <name evidence="1" type="ORF">GCM10011387_31540</name>
</gene>
<dbReference type="EMBL" id="BMIL01000013">
    <property type="protein sequence ID" value="GGC75506.1"/>
    <property type="molecule type" value="Genomic_DNA"/>
</dbReference>
<organism evidence="1 2">
    <name type="scientific">Pedobacter quisquiliarum</name>
    <dbReference type="NCBI Taxonomy" id="1834438"/>
    <lineage>
        <taxon>Bacteria</taxon>
        <taxon>Pseudomonadati</taxon>
        <taxon>Bacteroidota</taxon>
        <taxon>Sphingobacteriia</taxon>
        <taxon>Sphingobacteriales</taxon>
        <taxon>Sphingobacteriaceae</taxon>
        <taxon>Pedobacter</taxon>
    </lineage>
</organism>
<accession>A0A916UJL2</accession>
<reference evidence="1" key="2">
    <citation type="submission" date="2020-09" db="EMBL/GenBank/DDBJ databases">
        <authorList>
            <person name="Sun Q."/>
            <person name="Zhou Y."/>
        </authorList>
    </citation>
    <scope>NUCLEOTIDE SEQUENCE</scope>
    <source>
        <strain evidence="1">CGMCC 1.15343</strain>
    </source>
</reference>
<protein>
    <submittedName>
        <fullName evidence="1">Uncharacterized protein</fullName>
    </submittedName>
</protein>
<dbReference type="AlphaFoldDB" id="A0A916UJL2"/>
<keyword evidence="2" id="KW-1185">Reference proteome</keyword>
<dbReference type="Proteomes" id="UP000651668">
    <property type="component" value="Unassembled WGS sequence"/>
</dbReference>
<evidence type="ECO:0000313" key="1">
    <source>
        <dbReference type="EMBL" id="GGC75506.1"/>
    </source>
</evidence>